<dbReference type="EMBL" id="FAXC01000371">
    <property type="protein sequence ID" value="CUV10211.1"/>
    <property type="molecule type" value="Genomic_DNA"/>
</dbReference>
<sequence length="215" mass="24035">MADKTALVLGSSGLVGSELLTLCLESDYYKKVITPLRTPLPIHDDKRKEIIIDFEMPPWEDLFPVDHVYCCLGTTIKKAGSKSNFIKVDHDYPLAFAGAAKKWNTSVFSVITAAGVSADSKIFYNRVKGELESNLKSMSLNSTLIFQPSLLLGNRNEFRYREILLSGIAKVTSWMTPRSYRAIHARTVANAMIKETCAGRQGFNRISNQKMHQKG</sequence>
<dbReference type="PANTHER" id="PTHR14097">
    <property type="entry name" value="OXIDOREDUCTASE HTATIP2"/>
    <property type="match status" value="1"/>
</dbReference>
<dbReference type="InterPro" id="IPR036291">
    <property type="entry name" value="NAD(P)-bd_dom_sf"/>
</dbReference>
<reference evidence="1" key="1">
    <citation type="submission" date="2015-10" db="EMBL/GenBank/DDBJ databases">
        <authorList>
            <person name="Gilbert D.G."/>
        </authorList>
    </citation>
    <scope>NUCLEOTIDE SEQUENCE</scope>
</reference>
<organism evidence="1">
    <name type="scientific">hydrothermal vent metagenome</name>
    <dbReference type="NCBI Taxonomy" id="652676"/>
    <lineage>
        <taxon>unclassified sequences</taxon>
        <taxon>metagenomes</taxon>
        <taxon>ecological metagenomes</taxon>
    </lineage>
</organism>
<dbReference type="PANTHER" id="PTHR14097:SF7">
    <property type="entry name" value="OXIDOREDUCTASE HTATIP2"/>
    <property type="match status" value="1"/>
</dbReference>
<dbReference type="AlphaFoldDB" id="A0A170QDD2"/>
<evidence type="ECO:0000313" key="1">
    <source>
        <dbReference type="EMBL" id="CUV10211.1"/>
    </source>
</evidence>
<gene>
    <name evidence="1" type="ORF">MGWOODY_Mmi2157</name>
</gene>
<dbReference type="Gene3D" id="3.40.50.720">
    <property type="entry name" value="NAD(P)-binding Rossmann-like Domain"/>
    <property type="match status" value="1"/>
</dbReference>
<name>A0A170QDD2_9ZZZZ</name>
<dbReference type="SUPFAM" id="SSF51735">
    <property type="entry name" value="NAD(P)-binding Rossmann-fold domains"/>
    <property type="match status" value="1"/>
</dbReference>
<accession>A0A170QDD2</accession>
<protein>
    <submittedName>
        <fullName evidence="1">Nucleoside-diphosphate-sugar epimerases</fullName>
    </submittedName>
</protein>
<proteinExistence type="predicted"/>